<dbReference type="HOGENOM" id="CLU_2520087_0_0_6"/>
<dbReference type="RefSeq" id="WP_005189304.1">
    <property type="nucleotide sequence ID" value="NZ_KB850050.1"/>
</dbReference>
<reference evidence="1 2" key="1">
    <citation type="submission" date="2013-02" db="EMBL/GenBank/DDBJ databases">
        <title>The Genome Sequence of Acinetobacter sp. ANC 4105.</title>
        <authorList>
            <consortium name="The Broad Institute Genome Sequencing Platform"/>
            <consortium name="The Broad Institute Genome Sequencing Center for Infectious Disease"/>
            <person name="Cerqueira G."/>
            <person name="Feldgarden M."/>
            <person name="Courvalin P."/>
            <person name="Perichon B."/>
            <person name="Grillot-Courvalin C."/>
            <person name="Clermont D."/>
            <person name="Rocha E."/>
            <person name="Yoon E.-J."/>
            <person name="Nemec A."/>
            <person name="Walker B."/>
            <person name="Young S.K."/>
            <person name="Zeng Q."/>
            <person name="Gargeya S."/>
            <person name="Fitzgerald M."/>
            <person name="Haas B."/>
            <person name="Abouelleil A."/>
            <person name="Alvarado L."/>
            <person name="Arachchi H.M."/>
            <person name="Berlin A.M."/>
            <person name="Chapman S.B."/>
            <person name="Dewar J."/>
            <person name="Goldberg J."/>
            <person name="Griggs A."/>
            <person name="Gujja S."/>
            <person name="Hansen M."/>
            <person name="Howarth C."/>
            <person name="Imamovic A."/>
            <person name="Larimer J."/>
            <person name="McCowan C."/>
            <person name="Murphy C."/>
            <person name="Neiman D."/>
            <person name="Pearson M."/>
            <person name="Priest M."/>
            <person name="Roberts A."/>
            <person name="Saif S."/>
            <person name="Shea T."/>
            <person name="Sisk P."/>
            <person name="Sykes S."/>
            <person name="Wortman J."/>
            <person name="Nusbaum C."/>
            <person name="Birren B."/>
        </authorList>
    </citation>
    <scope>NUCLEOTIDE SEQUENCE [LARGE SCALE GENOMIC DNA]</scope>
    <source>
        <strain evidence="1 2">ANC 4105</strain>
    </source>
</reference>
<sequence>MQKNTAKQVIPNYDPLAAPSIELPRGEHAIIPTLKGLYTGSPRSLLAKDIMDMRNYTSAPNRSLIQLIEMNKQMYPSAFTRVSK</sequence>
<dbReference type="Proteomes" id="UP000013261">
    <property type="component" value="Unassembled WGS sequence"/>
</dbReference>
<protein>
    <submittedName>
        <fullName evidence="1">Uncharacterized protein</fullName>
    </submittedName>
</protein>
<proteinExistence type="predicted"/>
<evidence type="ECO:0000313" key="1">
    <source>
        <dbReference type="EMBL" id="ENW92415.1"/>
    </source>
</evidence>
<gene>
    <name evidence="1" type="ORF">F904_02354</name>
</gene>
<comment type="caution">
    <text evidence="1">The sequence shown here is derived from an EMBL/GenBank/DDBJ whole genome shotgun (WGS) entry which is preliminary data.</text>
</comment>
<dbReference type="eggNOG" id="COG3209">
    <property type="taxonomic scope" value="Bacteria"/>
</dbReference>
<dbReference type="AlphaFoldDB" id="N9MGM4"/>
<keyword evidence="2" id="KW-1185">Reference proteome</keyword>
<dbReference type="EMBL" id="APRL01000013">
    <property type="protein sequence ID" value="ENW92415.1"/>
    <property type="molecule type" value="Genomic_DNA"/>
</dbReference>
<name>N9MGM4_9GAMM</name>
<evidence type="ECO:0000313" key="2">
    <source>
        <dbReference type="Proteomes" id="UP000013261"/>
    </source>
</evidence>
<organism evidence="1 2">
    <name type="scientific">Acinetobacter dispersus</name>
    <dbReference type="NCBI Taxonomy" id="70348"/>
    <lineage>
        <taxon>Bacteria</taxon>
        <taxon>Pseudomonadati</taxon>
        <taxon>Pseudomonadota</taxon>
        <taxon>Gammaproteobacteria</taxon>
        <taxon>Moraxellales</taxon>
        <taxon>Moraxellaceae</taxon>
        <taxon>Acinetobacter</taxon>
    </lineage>
</organism>
<dbReference type="OrthoDB" id="9815414at2"/>
<accession>N9MGM4</accession>